<protein>
    <submittedName>
        <fullName evidence="2">Uncharacterized protein</fullName>
    </submittedName>
</protein>
<dbReference type="EMBL" id="JAAWWP010000030">
    <property type="protein sequence ID" value="NKI45276.1"/>
    <property type="molecule type" value="Genomic_DNA"/>
</dbReference>
<evidence type="ECO:0000313" key="2">
    <source>
        <dbReference type="EMBL" id="NKI45276.1"/>
    </source>
</evidence>
<reference evidence="2 3" key="1">
    <citation type="submission" date="2020-04" db="EMBL/GenBank/DDBJ databases">
        <title>Phylogenetic Diversity and Antibacterial Activity against Ralstonia solanacearum of Endophytic Actinomycete Isolated from Moss.</title>
        <authorList>
            <person name="Zhuang X."/>
        </authorList>
    </citation>
    <scope>NUCLEOTIDE SEQUENCE [LARGE SCALE GENOMIC DNA]</scope>
    <source>
        <strain evidence="2 3">LD120</strain>
    </source>
</reference>
<accession>A0ABX1HA60</accession>
<feature type="compositionally biased region" description="Basic and acidic residues" evidence="1">
    <location>
        <begin position="1"/>
        <end position="40"/>
    </location>
</feature>
<sequence>MSGKHKDGDSGAEEVRKEIEDAETRVGVEDDEEQRRHDGEAGDATSPNPGAQQSAHEEDRRPRSEHD</sequence>
<proteinExistence type="predicted"/>
<feature type="compositionally biased region" description="Basic and acidic residues" evidence="1">
    <location>
        <begin position="55"/>
        <end position="67"/>
    </location>
</feature>
<gene>
    <name evidence="2" type="ORF">HFV08_29355</name>
</gene>
<evidence type="ECO:0000313" key="3">
    <source>
        <dbReference type="Proteomes" id="UP000772196"/>
    </source>
</evidence>
<feature type="region of interest" description="Disordered" evidence="1">
    <location>
        <begin position="1"/>
        <end position="67"/>
    </location>
</feature>
<feature type="compositionally biased region" description="Polar residues" evidence="1">
    <location>
        <begin position="45"/>
        <end position="54"/>
    </location>
</feature>
<dbReference type="RefSeq" id="WP_168543615.1">
    <property type="nucleotide sequence ID" value="NZ_JAAWWP010000030.1"/>
</dbReference>
<dbReference type="Proteomes" id="UP000772196">
    <property type="component" value="Unassembled WGS sequence"/>
</dbReference>
<keyword evidence="3" id="KW-1185">Reference proteome</keyword>
<organism evidence="2 3">
    <name type="scientific">Streptomyces physcomitrii</name>
    <dbReference type="NCBI Taxonomy" id="2724184"/>
    <lineage>
        <taxon>Bacteria</taxon>
        <taxon>Bacillati</taxon>
        <taxon>Actinomycetota</taxon>
        <taxon>Actinomycetes</taxon>
        <taxon>Kitasatosporales</taxon>
        <taxon>Streptomycetaceae</taxon>
        <taxon>Streptomyces</taxon>
    </lineage>
</organism>
<evidence type="ECO:0000256" key="1">
    <source>
        <dbReference type="SAM" id="MobiDB-lite"/>
    </source>
</evidence>
<name>A0ABX1HA60_9ACTN</name>
<comment type="caution">
    <text evidence="2">The sequence shown here is derived from an EMBL/GenBank/DDBJ whole genome shotgun (WGS) entry which is preliminary data.</text>
</comment>